<keyword evidence="1" id="KW-0812">Transmembrane</keyword>
<accession>A0AAE9X4W7</accession>
<dbReference type="EMBL" id="OQ137559">
    <property type="protein sequence ID" value="WCA46247.1"/>
    <property type="molecule type" value="Genomic_DNA"/>
</dbReference>
<gene>
    <name evidence="2" type="primary">DCM_gp052</name>
</gene>
<organism evidence="2 3">
    <name type="scientific">Caulobacter phage DCM</name>
    <dbReference type="NCBI Taxonomy" id="3020391"/>
    <lineage>
        <taxon>Viruses</taxon>
        <taxon>Duplodnaviria</taxon>
        <taxon>Heunggongvirae</taxon>
        <taxon>Uroviricota</taxon>
        <taxon>Caudoviricetes</taxon>
        <taxon>Autographivirales</taxon>
        <taxon>Autonotataviridae</taxon>
        <taxon>Dcimvirus</taxon>
        <taxon>Dcimvirus DCM</taxon>
    </lineage>
</organism>
<keyword evidence="1" id="KW-1133">Transmembrane helix</keyword>
<evidence type="ECO:0000313" key="2">
    <source>
        <dbReference type="EMBL" id="WCA46247.1"/>
    </source>
</evidence>
<reference evidence="2" key="1">
    <citation type="submission" date="2022-12" db="EMBL/GenBank/DDBJ databases">
        <authorList>
            <person name="Ely B."/>
        </authorList>
    </citation>
    <scope>NUCLEOTIDE SEQUENCE</scope>
</reference>
<dbReference type="Proteomes" id="UP001219750">
    <property type="component" value="Segment"/>
</dbReference>
<name>A0AAE9X4W7_9CAUD</name>
<proteinExistence type="predicted"/>
<feature type="transmembrane region" description="Helical" evidence="1">
    <location>
        <begin position="12"/>
        <end position="29"/>
    </location>
</feature>
<sequence>MTEKVSSGWKSASLLIAVAAVFLLVWAMFAQRAATQRGEALQALRADYAQAIKVVRQQQLEAVQADKAQVSAAKAKADIAKTTAKEQQKVDNALSKHPEWANQPIPADILDSMR</sequence>
<evidence type="ECO:0000313" key="3">
    <source>
        <dbReference type="Proteomes" id="UP001219750"/>
    </source>
</evidence>
<evidence type="ECO:0000256" key="1">
    <source>
        <dbReference type="SAM" id="Phobius"/>
    </source>
</evidence>
<reference evidence="2" key="2">
    <citation type="journal article" date="2024" name="Viruses">
        <title>New Genera and Species of Caulobacter and Brevundimonas Bacteriophages Provide Insights into Phage Genome Evolution.</title>
        <authorList>
            <person name="Ely B."/>
            <person name="Hils M."/>
            <person name="Clarke A."/>
            <person name="Albert M."/>
            <person name="Holness N."/>
            <person name="Lenski J."/>
            <person name="Mohammadi T."/>
        </authorList>
    </citation>
    <scope>NUCLEOTIDE SEQUENCE</scope>
</reference>
<keyword evidence="3" id="KW-1185">Reference proteome</keyword>
<protein>
    <submittedName>
        <fullName evidence="2">I-spanin</fullName>
    </submittedName>
</protein>
<keyword evidence="1" id="KW-0472">Membrane</keyword>